<dbReference type="InterPro" id="IPR001650">
    <property type="entry name" value="Helicase_C-like"/>
</dbReference>
<dbReference type="SMART" id="SM00490">
    <property type="entry name" value="HELICc"/>
    <property type="match status" value="1"/>
</dbReference>
<organism evidence="5 6">
    <name type="scientific">Nocardioides yefusunii</name>
    <dbReference type="NCBI Taxonomy" id="2500546"/>
    <lineage>
        <taxon>Bacteria</taxon>
        <taxon>Bacillati</taxon>
        <taxon>Actinomycetota</taxon>
        <taxon>Actinomycetes</taxon>
        <taxon>Propionibacteriales</taxon>
        <taxon>Nocardioidaceae</taxon>
        <taxon>Nocardioides</taxon>
    </lineage>
</organism>
<reference evidence="6" key="1">
    <citation type="journal article" date="2019" name="Int. J. Syst. Evol. Microbiol.">
        <title>The Global Catalogue of Microorganisms (GCM) 10K type strain sequencing project: providing services to taxonomists for standard genome sequencing and annotation.</title>
        <authorList>
            <consortium name="The Broad Institute Genomics Platform"/>
            <consortium name="The Broad Institute Genome Sequencing Center for Infectious Disease"/>
            <person name="Wu L."/>
            <person name="Ma J."/>
        </authorList>
    </citation>
    <scope>NUCLEOTIDE SEQUENCE [LARGE SCALE GENOMIC DNA]</scope>
    <source>
        <strain evidence="6">DFY28</strain>
    </source>
</reference>
<evidence type="ECO:0000259" key="3">
    <source>
        <dbReference type="PROSITE" id="PS51192"/>
    </source>
</evidence>
<comment type="caution">
    <text evidence="5">The sequence shown here is derived from an EMBL/GenBank/DDBJ whole genome shotgun (WGS) entry which is preliminary data.</text>
</comment>
<dbReference type="Proteomes" id="UP001596098">
    <property type="component" value="Unassembled WGS sequence"/>
</dbReference>
<dbReference type="InterPro" id="IPR027417">
    <property type="entry name" value="P-loop_NTPase"/>
</dbReference>
<evidence type="ECO:0000313" key="6">
    <source>
        <dbReference type="Proteomes" id="UP001596098"/>
    </source>
</evidence>
<name>A0ABW1QZ06_9ACTN</name>
<dbReference type="InterPro" id="IPR011545">
    <property type="entry name" value="DEAD/DEAH_box_helicase_dom"/>
</dbReference>
<dbReference type="InterPro" id="IPR052511">
    <property type="entry name" value="ATP-dep_Helicase"/>
</dbReference>
<dbReference type="Gene3D" id="3.40.50.300">
    <property type="entry name" value="P-loop containing nucleotide triphosphate hydrolases"/>
    <property type="match status" value="3"/>
</dbReference>
<dbReference type="SUPFAM" id="SSF52540">
    <property type="entry name" value="P-loop containing nucleoside triphosphate hydrolases"/>
    <property type="match status" value="1"/>
</dbReference>
<keyword evidence="2" id="KW-0067">ATP-binding</keyword>
<dbReference type="Pfam" id="PF00271">
    <property type="entry name" value="Helicase_C"/>
    <property type="match status" value="1"/>
</dbReference>
<proteinExistence type="predicted"/>
<dbReference type="PANTHER" id="PTHR47962:SF5">
    <property type="entry name" value="ATP-DEPENDENT HELICASE LHR-RELATED"/>
    <property type="match status" value="1"/>
</dbReference>
<dbReference type="PROSITE" id="PS51194">
    <property type="entry name" value="HELICASE_CTER"/>
    <property type="match status" value="1"/>
</dbReference>
<keyword evidence="6" id="KW-1185">Reference proteome</keyword>
<dbReference type="SMART" id="SM00487">
    <property type="entry name" value="DEXDc"/>
    <property type="match status" value="1"/>
</dbReference>
<gene>
    <name evidence="5" type="primary">dpdJ</name>
    <name evidence="5" type="ORF">ACFPWU_14225</name>
</gene>
<feature type="domain" description="Helicase C-terminal" evidence="4">
    <location>
        <begin position="485"/>
        <end position="677"/>
    </location>
</feature>
<dbReference type="NCBIfam" id="NF041067">
    <property type="entry name" value="DpdJ"/>
    <property type="match status" value="1"/>
</dbReference>
<evidence type="ECO:0000256" key="1">
    <source>
        <dbReference type="ARBA" id="ARBA00022741"/>
    </source>
</evidence>
<dbReference type="PROSITE" id="PS51192">
    <property type="entry name" value="HELICASE_ATP_BIND_1"/>
    <property type="match status" value="1"/>
</dbReference>
<dbReference type="EMBL" id="JBHSQI010000009">
    <property type="protein sequence ID" value="MFC6154822.1"/>
    <property type="molecule type" value="Genomic_DNA"/>
</dbReference>
<dbReference type="PANTHER" id="PTHR47962">
    <property type="entry name" value="ATP-DEPENDENT HELICASE LHR-RELATED-RELATED"/>
    <property type="match status" value="1"/>
</dbReference>
<accession>A0ABW1QZ06</accession>
<dbReference type="InterPro" id="IPR014001">
    <property type="entry name" value="Helicase_ATP-bd"/>
</dbReference>
<evidence type="ECO:0000313" key="5">
    <source>
        <dbReference type="EMBL" id="MFC6154822.1"/>
    </source>
</evidence>
<evidence type="ECO:0000256" key="2">
    <source>
        <dbReference type="ARBA" id="ARBA00022840"/>
    </source>
</evidence>
<dbReference type="Pfam" id="PF00270">
    <property type="entry name" value="DEAD"/>
    <property type="match status" value="1"/>
</dbReference>
<dbReference type="RefSeq" id="WP_128219135.1">
    <property type="nucleotide sequence ID" value="NZ_CP034929.1"/>
</dbReference>
<feature type="domain" description="Helicase ATP-binding" evidence="3">
    <location>
        <begin position="183"/>
        <end position="448"/>
    </location>
</feature>
<sequence length="1468" mass="161305">MTMTPWNGYSDLLSRIEDLEMHLLSWGVVDGHLSEEDVLDAIGAQLDADLDRDPTLIPPSAQECLDRLVATGLLHRIPNTATYRTRLAETLRLLRSLRQLLPPRDSEPALGWWRQGSSLVSDYRLRVSPRRYPARTVPLDAVLDVLGASGDWTPERAAVVRSMLGTDLLAQFQVDATRTILGYLASGQSGAAIVTAGTGSGKTRSFYLPAMIDIAASHATKRSGPHTLALYPRNELLRDQAREAMRVAEGIGPLAGPGTRHARIGLLYGNTPYNANDPQHGKVHYGWKAVSQGWESPYFPCLDDDCLSPLIWTTVDRKQGMERLTCPACGATTTPGAIAMTRDSIRKNPPDILFSTTEMLSKHSTSSLATVLGWAGHNGTRLVLLDEVHTYSGVSGAQVGLMLRRWQQAMQVTQGANAPRPVFVGLSATLKNAGDFMATLTGVDRARIEAIAPAIEDMLPASREYGLVLRGDPTSGASLLSTTIQTTMLLSRMLDNKPGLFGSVTFAFTDDLDVINRLHDALQDAEGHNPYGMARGTNLAQLRSPMHPQASARYAEGQSWDLPNALGRMGRKMLVARTSSQDTGVDNQADVIVATSSLEVGFNDPRVGTVIQHKAPRDMASFLQRRGRAGRRLAMRPLTAVVLSDYGRDRLAYQSYEQLLEPEISRRSLPIGNRFVLKIQATHSLLDWLRRRTKTDTRRLLGAPQLKPGQQAPDASKIITLLTDVLDNADLLRDLTLHLKRALQIDEEEVSALLWEEPRSLMLSVVPTALRRLESRWTPMGDNGDPGGSDRDPLPEFMTRALFEPLNTPDVEFILPFNRNEPERMPIAQALREAVPGRFSRRYGHQHALDATWLPLPAAGNLLPLTDIVARGRALGTWEVDGQEYLVVRPYALTLQKPGREVQQQSQAMPVWHTLFEYTRSTLVDVDVPRPSVWSTFISSVGFGLHVTGSPLTVRRMTTGSTGELVIKEGFKHTRTPIEVQYTHEGKDAALGYELQVDGIVVKGSLIEVRDGLRTYAHSPAWRTAAFKQMVLEDPDLDGIANTFQRIWLVEVYKHAHVSRGLDLDDPKALAATLSNGAWATDMSAFLAASYRAEIDGDTEARLLTGLKDLASRTTVRRVIEKHGSLLSSGDPSIVTQELLDRVFADSIGAALLTAAEALLPDAQENDLTVDISVDSATDRFTVHLTETSIGGLGLVESLHREYVQDPRTFWEAVARATAPTEAEEVDVSLQTLLRDLTAPDSVYRPHVAAFRAAETISKMDSSLDALVEAWTLHEGPPSHLLVSSIAARFLRPGSSPQVDATIARLTQQWMDQEERLGVEIDARTLVHLIESGRLPGGLGSLTSDMVFSMLWLRGEAARAQNLQHWHPFRTNVLVDRLAIESAIGDPGTSVDVTADDWVQAYVDAMEAEGRVTLLAPFRARTSVARALRRVAVEPLDRNGLRVYGRVTGVTQVKGHVQVSVSLAEELQ</sequence>
<protein>
    <submittedName>
        <fullName evidence="5">Protein DpdJ</fullName>
    </submittedName>
</protein>
<evidence type="ECO:0000259" key="4">
    <source>
        <dbReference type="PROSITE" id="PS51194"/>
    </source>
</evidence>
<keyword evidence="1" id="KW-0547">Nucleotide-binding</keyword>